<keyword evidence="4" id="KW-1185">Reference proteome</keyword>
<feature type="compositionally biased region" description="Polar residues" evidence="1">
    <location>
        <begin position="279"/>
        <end position="290"/>
    </location>
</feature>
<reference evidence="3" key="1">
    <citation type="submission" date="2021-03" db="EMBL/GenBank/DDBJ databases">
        <title>Draft genome sequence of rust myrtle Austropuccinia psidii MF-1, a brazilian biotype.</title>
        <authorList>
            <person name="Quecine M.C."/>
            <person name="Pachon D.M.R."/>
            <person name="Bonatelli M.L."/>
            <person name="Correr F.H."/>
            <person name="Franceschini L.M."/>
            <person name="Leite T.F."/>
            <person name="Margarido G.R.A."/>
            <person name="Almeida C.A."/>
            <person name="Ferrarezi J.A."/>
            <person name="Labate C.A."/>
        </authorList>
    </citation>
    <scope>NUCLEOTIDE SEQUENCE</scope>
    <source>
        <strain evidence="3">MF-1</strain>
    </source>
</reference>
<feature type="domain" description="Retrotransposon gag" evidence="2">
    <location>
        <begin position="146"/>
        <end position="244"/>
    </location>
</feature>
<evidence type="ECO:0000259" key="2">
    <source>
        <dbReference type="Pfam" id="PF03732"/>
    </source>
</evidence>
<gene>
    <name evidence="3" type="ORF">O181_008561</name>
</gene>
<dbReference type="AlphaFoldDB" id="A0A9Q3BQ37"/>
<dbReference type="EMBL" id="AVOT02001995">
    <property type="protein sequence ID" value="MBW0468846.1"/>
    <property type="molecule type" value="Genomic_DNA"/>
</dbReference>
<accession>A0A9Q3BQ37</accession>
<name>A0A9Q3BQ37_9BASI</name>
<dbReference type="InterPro" id="IPR005162">
    <property type="entry name" value="Retrotrans_gag_dom"/>
</dbReference>
<feature type="region of interest" description="Disordered" evidence="1">
    <location>
        <begin position="259"/>
        <end position="311"/>
    </location>
</feature>
<feature type="compositionally biased region" description="Polar residues" evidence="1">
    <location>
        <begin position="1"/>
        <end position="22"/>
    </location>
</feature>
<evidence type="ECO:0000313" key="3">
    <source>
        <dbReference type="EMBL" id="MBW0468846.1"/>
    </source>
</evidence>
<evidence type="ECO:0000256" key="1">
    <source>
        <dbReference type="SAM" id="MobiDB-lite"/>
    </source>
</evidence>
<organism evidence="3 4">
    <name type="scientific">Austropuccinia psidii MF-1</name>
    <dbReference type="NCBI Taxonomy" id="1389203"/>
    <lineage>
        <taxon>Eukaryota</taxon>
        <taxon>Fungi</taxon>
        <taxon>Dikarya</taxon>
        <taxon>Basidiomycota</taxon>
        <taxon>Pucciniomycotina</taxon>
        <taxon>Pucciniomycetes</taxon>
        <taxon>Pucciniales</taxon>
        <taxon>Sphaerophragmiaceae</taxon>
        <taxon>Austropuccinia</taxon>
    </lineage>
</organism>
<protein>
    <recommendedName>
        <fullName evidence="2">Retrotransposon gag domain-containing protein</fullName>
    </recommendedName>
</protein>
<comment type="caution">
    <text evidence="3">The sequence shown here is derived from an EMBL/GenBank/DDBJ whole genome shotgun (WGS) entry which is preliminary data.</text>
</comment>
<sequence>MSIQHSPPQRQTRNQAVLTPTTRVPLYGTPEVPKLRAHLNIGPVIEGAEPSRKEGRGPRRSSSLSEVVESFPGLSRNTFKGPADDSNSGQSTSRFLLLSLKTTCIKAPDCFDATQPFKVRSLIQSYQLIFYNDKENFSEDRKKVLYATSFVIGRAAKWIEPYPSKITNQNPAYLHNNWAFFEFQLFNLLGDPNEVRKAYTELDVLRMKEGGHVSLYISDFRSIVSRIGDCGERALIHHFRKGMSSRILDITLKLDTRYHEGQKKKSHHQEKKSEASKSGSYHPQNPSSLNQKEKEEISFSEEGQDPFYFGE</sequence>
<feature type="region of interest" description="Disordered" evidence="1">
    <location>
        <begin position="43"/>
        <end position="67"/>
    </location>
</feature>
<dbReference type="OrthoDB" id="5582182at2759"/>
<evidence type="ECO:0000313" key="4">
    <source>
        <dbReference type="Proteomes" id="UP000765509"/>
    </source>
</evidence>
<feature type="region of interest" description="Disordered" evidence="1">
    <location>
        <begin position="1"/>
        <end position="30"/>
    </location>
</feature>
<proteinExistence type="predicted"/>
<dbReference type="Proteomes" id="UP000765509">
    <property type="component" value="Unassembled WGS sequence"/>
</dbReference>
<dbReference type="Pfam" id="PF03732">
    <property type="entry name" value="Retrotrans_gag"/>
    <property type="match status" value="1"/>
</dbReference>